<comment type="cofactor">
    <cofactor evidence="3">
        <name>Fe(2+)</name>
        <dbReference type="ChEBI" id="CHEBI:29033"/>
    </cofactor>
</comment>
<dbReference type="GO" id="GO:0046872">
    <property type="term" value="F:metal ion binding"/>
    <property type="evidence" value="ECO:0007669"/>
    <property type="project" value="UniProtKB-UniRule"/>
</dbReference>
<dbReference type="PANTHER" id="PTHR45777">
    <property type="entry name" value="METHIONINE AMINOPEPTIDASE 2"/>
    <property type="match status" value="1"/>
</dbReference>
<protein>
    <recommendedName>
        <fullName evidence="8">Methionine aminopeptidase 2</fullName>
        <shortName evidence="8">MAP 2</shortName>
        <shortName evidence="8">MetAP 2</shortName>
        <ecNumber evidence="8">3.4.11.18</ecNumber>
    </recommendedName>
    <alternativeName>
        <fullName evidence="8">Peptidase M</fullName>
    </alternativeName>
</protein>
<feature type="binding site" evidence="8">
    <location>
        <position position="235"/>
    </location>
    <ligand>
        <name>substrate</name>
    </ligand>
</feature>
<feature type="compositionally biased region" description="Basic residues" evidence="10">
    <location>
        <begin position="32"/>
        <end position="41"/>
    </location>
</feature>
<evidence type="ECO:0000256" key="2">
    <source>
        <dbReference type="ARBA" id="ARBA00001936"/>
    </source>
</evidence>
<keyword evidence="6 8" id="KW-0479">Metal-binding</keyword>
<comment type="catalytic activity">
    <reaction evidence="1 8 9">
        <text>Release of N-terminal amino acids, preferentially methionine, from peptides and arylamides.</text>
        <dbReference type="EC" id="3.4.11.18"/>
    </reaction>
</comment>
<keyword evidence="7 8" id="KW-0378">Hydrolase</keyword>
<accession>A0A7S1MC13</accession>
<dbReference type="EMBL" id="HBGF01030998">
    <property type="protein sequence ID" value="CAD9127576.1"/>
    <property type="molecule type" value="Transcribed_RNA"/>
</dbReference>
<evidence type="ECO:0000256" key="8">
    <source>
        <dbReference type="HAMAP-Rule" id="MF_03175"/>
    </source>
</evidence>
<comment type="subcellular location">
    <subcellularLocation>
        <location evidence="8">Cytoplasm</location>
    </subcellularLocation>
</comment>
<comment type="cofactor">
    <cofactor evidence="8">
        <name>Co(2+)</name>
        <dbReference type="ChEBI" id="CHEBI:48828"/>
    </cofactor>
    <cofactor evidence="8">
        <name>Zn(2+)</name>
        <dbReference type="ChEBI" id="CHEBI:29105"/>
    </cofactor>
    <cofactor evidence="8">
        <name>Mn(2+)</name>
        <dbReference type="ChEBI" id="CHEBI:29035"/>
    </cofactor>
    <cofactor evidence="8">
        <name>Fe(2+)</name>
        <dbReference type="ChEBI" id="CHEBI:29033"/>
    </cofactor>
    <text evidence="8">Binds 2 divalent metal cations per subunit. Has a high-affinity and a low affinity metal-binding site. The true nature of the physiological cofactor is under debate. The enzyme is active with cobalt, zinc, manganese or divalent iron ions. Most likely, methionine aminopeptidases function as mononuclear Fe(2+)-metalloproteases under physiological conditions, and the catalytically relevant metal-binding site has been assigned to the histidine-containing high-affinity site.</text>
</comment>
<dbReference type="CDD" id="cd01088">
    <property type="entry name" value="MetAP2"/>
    <property type="match status" value="1"/>
</dbReference>
<dbReference type="GO" id="GO:0070006">
    <property type="term" value="F:metalloaminopeptidase activity"/>
    <property type="evidence" value="ECO:0007669"/>
    <property type="project" value="UniProtKB-UniRule"/>
</dbReference>
<dbReference type="GO" id="GO:0005737">
    <property type="term" value="C:cytoplasm"/>
    <property type="evidence" value="ECO:0007669"/>
    <property type="project" value="UniProtKB-SubCell"/>
</dbReference>
<dbReference type="InterPro" id="IPR050247">
    <property type="entry name" value="Met_Aminopeptidase_Type2"/>
</dbReference>
<feature type="binding site" evidence="8">
    <location>
        <position position="266"/>
    </location>
    <ligand>
        <name>a divalent metal cation</name>
        <dbReference type="ChEBI" id="CHEBI:60240"/>
        <label>1</label>
    </ligand>
</feature>
<dbReference type="InterPro" id="IPR001714">
    <property type="entry name" value="Pept_M24_MAP"/>
</dbReference>
<dbReference type="InterPro" id="IPR036388">
    <property type="entry name" value="WH-like_DNA-bd_sf"/>
</dbReference>
<dbReference type="InterPro" id="IPR000994">
    <property type="entry name" value="Pept_M24"/>
</dbReference>
<dbReference type="Pfam" id="PF00557">
    <property type="entry name" value="Peptidase_M24"/>
    <property type="match status" value="1"/>
</dbReference>
<dbReference type="InterPro" id="IPR036390">
    <property type="entry name" value="WH_DNA-bd_sf"/>
</dbReference>
<name>A0A7S1MC13_NEODS</name>
<dbReference type="EC" id="3.4.11.18" evidence="8"/>
<dbReference type="HAMAP" id="MF_03175">
    <property type="entry name" value="MetAP_2_euk"/>
    <property type="match status" value="1"/>
</dbReference>
<dbReference type="SUPFAM" id="SSF46785">
    <property type="entry name" value="Winged helix' DNA-binding domain"/>
    <property type="match status" value="1"/>
</dbReference>
<dbReference type="SUPFAM" id="SSF55920">
    <property type="entry name" value="Creatinase/aminopeptidase"/>
    <property type="match status" value="1"/>
</dbReference>
<evidence type="ECO:0000313" key="12">
    <source>
        <dbReference type="EMBL" id="CAD9127576.1"/>
    </source>
</evidence>
<feature type="binding site" evidence="8">
    <location>
        <position position="266"/>
    </location>
    <ligand>
        <name>a divalent metal cation</name>
        <dbReference type="ChEBI" id="CHEBI:60240"/>
        <label>2</label>
        <note>catalytic</note>
    </ligand>
</feature>
<keyword evidence="8" id="KW-0963">Cytoplasm</keyword>
<dbReference type="NCBIfam" id="TIGR00501">
    <property type="entry name" value="met_pdase_II"/>
    <property type="match status" value="1"/>
</dbReference>
<feature type="binding site" evidence="8">
    <location>
        <position position="255"/>
    </location>
    <ligand>
        <name>a divalent metal cation</name>
        <dbReference type="ChEBI" id="CHEBI:60240"/>
        <label>1</label>
    </ligand>
</feature>
<dbReference type="AlphaFoldDB" id="A0A7S1MC13"/>
<feature type="binding site" evidence="8">
    <location>
        <position position="462"/>
    </location>
    <ligand>
        <name>a divalent metal cation</name>
        <dbReference type="ChEBI" id="CHEBI:60240"/>
        <label>2</label>
        <note>catalytic</note>
    </ligand>
</feature>
<keyword evidence="4 8" id="KW-0031">Aminopeptidase</keyword>
<dbReference type="GO" id="GO:0006508">
    <property type="term" value="P:proteolysis"/>
    <property type="evidence" value="ECO:0007669"/>
    <property type="project" value="UniProtKB-KW"/>
</dbReference>
<evidence type="ECO:0000256" key="3">
    <source>
        <dbReference type="ARBA" id="ARBA00001954"/>
    </source>
</evidence>
<comment type="function">
    <text evidence="8 9">Cotranslationally removes the N-terminal methionine from nascent proteins. The N-terminal methionine is often cleaved when the second residue in the primary sequence is small and uncharged (Met-Ala-, Cys, Gly, Pro, Ser, Thr, or Val).</text>
</comment>
<feature type="binding site" evidence="8">
    <location>
        <position position="462"/>
    </location>
    <ligand>
        <name>a divalent metal cation</name>
        <dbReference type="ChEBI" id="CHEBI:60240"/>
        <label>1</label>
    </ligand>
</feature>
<dbReference type="GO" id="GO:0004239">
    <property type="term" value="F:initiator methionyl aminopeptidase activity"/>
    <property type="evidence" value="ECO:0007669"/>
    <property type="project" value="UniProtKB-UniRule"/>
</dbReference>
<dbReference type="InterPro" id="IPR036005">
    <property type="entry name" value="Creatinase/aminopeptidase-like"/>
</dbReference>
<evidence type="ECO:0000256" key="4">
    <source>
        <dbReference type="ARBA" id="ARBA00022438"/>
    </source>
</evidence>
<dbReference type="PRINTS" id="PR00599">
    <property type="entry name" value="MAPEPTIDASE"/>
</dbReference>
<feature type="domain" description="Peptidase M24" evidence="11">
    <location>
        <begin position="172"/>
        <end position="377"/>
    </location>
</feature>
<dbReference type="InterPro" id="IPR002468">
    <property type="entry name" value="Pept_M24A_MAP2"/>
</dbReference>
<feature type="binding site" evidence="8">
    <location>
        <position position="343"/>
    </location>
    <ligand>
        <name>substrate</name>
    </ligand>
</feature>
<feature type="compositionally biased region" description="Basic and acidic residues" evidence="10">
    <location>
        <begin position="1"/>
        <end position="11"/>
    </location>
</feature>
<feature type="binding site" evidence="8">
    <location>
        <position position="335"/>
    </location>
    <ligand>
        <name>a divalent metal cation</name>
        <dbReference type="ChEBI" id="CHEBI:60240"/>
        <label>2</label>
        <note>catalytic</note>
    </ligand>
</feature>
<dbReference type="PANTHER" id="PTHR45777:SF2">
    <property type="entry name" value="METHIONINE AMINOPEPTIDASE 2"/>
    <property type="match status" value="1"/>
</dbReference>
<sequence>MSAEEAKKPVEAPKPANDDGAAEENKGGMSKAAKRRAKERAKKQEALLAQLQKLGVSSAEEASPEQLEAATKALQVAAVEAKAEAAGASIDVELPIGEIRAEPKDGNIFPIVRKGYRRQTFPEPTVPVKQQFPADAFPAGQLLEHPGDCNTHRITSAEKRAMDRANDVQLQQLRQAAEVHRQVRRWAQSWIAPGVPLITIADRIEAKLEQLVVKNGLQAGQAFPTGVSVNYVAAHYTSNTGCTQVLQPDDVLKVDFGVQIEGRIIDCAWTWAQNPRYDPLLDAVRAATNEGIKQAGIDVRLCDVGEAIQEVMESYEIEIDKKVYQVKSIRNLSGHSIDPYIIHAGKSVPIVKGTDATKMEEGELFAVETFGSTGRGQVYEDLECSHYMVNPQVKAPLRSDKAKALLKHIEHNFGTLAFCRKWLDRQGQDRHLMYLNQLCDAGIVDRYPPLCDTKGSYTAQYEHTILLRPTCKEVLSRGVDY</sequence>
<evidence type="ECO:0000256" key="6">
    <source>
        <dbReference type="ARBA" id="ARBA00022723"/>
    </source>
</evidence>
<evidence type="ECO:0000256" key="1">
    <source>
        <dbReference type="ARBA" id="ARBA00000294"/>
    </source>
</evidence>
<evidence type="ECO:0000256" key="5">
    <source>
        <dbReference type="ARBA" id="ARBA00022670"/>
    </source>
</evidence>
<dbReference type="Gene3D" id="3.90.230.10">
    <property type="entry name" value="Creatinase/methionine aminopeptidase superfamily"/>
    <property type="match status" value="1"/>
</dbReference>
<comment type="cofactor">
    <cofactor evidence="2">
        <name>Mn(2+)</name>
        <dbReference type="ChEBI" id="CHEBI:29035"/>
    </cofactor>
</comment>
<evidence type="ECO:0000256" key="7">
    <source>
        <dbReference type="ARBA" id="ARBA00022801"/>
    </source>
</evidence>
<feature type="binding site" evidence="8">
    <location>
        <position position="368"/>
    </location>
    <ligand>
        <name>a divalent metal cation</name>
        <dbReference type="ChEBI" id="CHEBI:60240"/>
        <label>2</label>
        <note>catalytic</note>
    </ligand>
</feature>
<evidence type="ECO:0000259" key="11">
    <source>
        <dbReference type="Pfam" id="PF00557"/>
    </source>
</evidence>
<gene>
    <name evidence="12" type="ORF">NDES1114_LOCUS20680</name>
</gene>
<organism evidence="12">
    <name type="scientific">Neobodo designis</name>
    <name type="common">Flagellated protozoan</name>
    <name type="synonym">Bodo designis</name>
    <dbReference type="NCBI Taxonomy" id="312471"/>
    <lineage>
        <taxon>Eukaryota</taxon>
        <taxon>Discoba</taxon>
        <taxon>Euglenozoa</taxon>
        <taxon>Kinetoplastea</taxon>
        <taxon>Metakinetoplastina</taxon>
        <taxon>Neobodonida</taxon>
        <taxon>Neobodo</taxon>
    </lineage>
</organism>
<dbReference type="Gene3D" id="1.10.10.10">
    <property type="entry name" value="Winged helix-like DNA-binding domain superfamily/Winged helix DNA-binding domain"/>
    <property type="match status" value="1"/>
</dbReference>
<feature type="region of interest" description="Disordered" evidence="10">
    <location>
        <begin position="1"/>
        <end position="44"/>
    </location>
</feature>
<evidence type="ECO:0000256" key="9">
    <source>
        <dbReference type="RuleBase" id="RU003653"/>
    </source>
</evidence>
<reference evidence="12" key="1">
    <citation type="submission" date="2021-01" db="EMBL/GenBank/DDBJ databases">
        <authorList>
            <person name="Corre E."/>
            <person name="Pelletier E."/>
            <person name="Niang G."/>
            <person name="Scheremetjew M."/>
            <person name="Finn R."/>
            <person name="Kale V."/>
            <person name="Holt S."/>
            <person name="Cochrane G."/>
            <person name="Meng A."/>
            <person name="Brown T."/>
            <person name="Cohen L."/>
        </authorList>
    </citation>
    <scope>NUCLEOTIDE SEQUENCE</scope>
    <source>
        <strain evidence="12">CCAP 1951/1</strain>
    </source>
</reference>
<proteinExistence type="inferred from homology"/>
<keyword evidence="5 8" id="KW-0645">Protease</keyword>
<comment type="similarity">
    <text evidence="8">Belongs to the peptidase M24A family. Methionine aminopeptidase eukaryotic type 2 subfamily.</text>
</comment>
<evidence type="ECO:0000256" key="10">
    <source>
        <dbReference type="SAM" id="MobiDB-lite"/>
    </source>
</evidence>